<accession>A0A7D7WHA7</accession>
<dbReference type="EMBL" id="CP043732">
    <property type="protein sequence ID" value="QMU96370.1"/>
    <property type="molecule type" value="Genomic_DNA"/>
</dbReference>
<dbReference type="PANTHER" id="PTHR43433:SF5">
    <property type="entry name" value="AB HYDROLASE-1 DOMAIN-CONTAINING PROTEIN"/>
    <property type="match status" value="1"/>
</dbReference>
<dbReference type="PANTHER" id="PTHR43433">
    <property type="entry name" value="HYDROLASE, ALPHA/BETA FOLD FAMILY PROTEIN"/>
    <property type="match status" value="1"/>
</dbReference>
<dbReference type="AlphaFoldDB" id="A0A7D7WHA7"/>
<dbReference type="GO" id="GO:0016787">
    <property type="term" value="F:hydrolase activity"/>
    <property type="evidence" value="ECO:0007669"/>
    <property type="project" value="UniProtKB-KW"/>
</dbReference>
<evidence type="ECO:0000259" key="1">
    <source>
        <dbReference type="Pfam" id="PF00561"/>
    </source>
</evidence>
<name>A0A7D7WHA7_9MICO</name>
<dbReference type="PRINTS" id="PR00111">
    <property type="entry name" value="ABHYDROLASE"/>
</dbReference>
<evidence type="ECO:0000313" key="3">
    <source>
        <dbReference type="Proteomes" id="UP000515708"/>
    </source>
</evidence>
<dbReference type="InterPro" id="IPR050471">
    <property type="entry name" value="AB_hydrolase"/>
</dbReference>
<evidence type="ECO:0000313" key="2">
    <source>
        <dbReference type="EMBL" id="QMU96370.1"/>
    </source>
</evidence>
<sequence>MTRGRAASEGAAMGVLPAYAEEGEGEPLVLVMGLGADGETWRPHVDEWSKHYRCIMIDNRGIGRTPDEDGPHSIALLAEDVARLMDHLGLSRARVIGVSMGSAVTQQLMLSRPDLVGRSVLIATWSQVTASVRTIFEALDRAARHRDPGLLRRILHTVTWTFDWTDSHPDEARAKIEDPAPIPFETVSKQARACASFDVADQLGRIAIPTLITIGVQDLIIHPGLSRQTAQLIPGAEVIEYGTGHVHHFEEVQKFNHDVLEWIR</sequence>
<dbReference type="Gene3D" id="3.40.50.1820">
    <property type="entry name" value="alpha/beta hydrolase"/>
    <property type="match status" value="1"/>
</dbReference>
<organism evidence="2 3">
    <name type="scientific">Microbacterium esteraromaticum</name>
    <dbReference type="NCBI Taxonomy" id="57043"/>
    <lineage>
        <taxon>Bacteria</taxon>
        <taxon>Bacillati</taxon>
        <taxon>Actinomycetota</taxon>
        <taxon>Actinomycetes</taxon>
        <taxon>Micrococcales</taxon>
        <taxon>Microbacteriaceae</taxon>
        <taxon>Microbacterium</taxon>
    </lineage>
</organism>
<proteinExistence type="predicted"/>
<keyword evidence="2" id="KW-0378">Hydrolase</keyword>
<dbReference type="SUPFAM" id="SSF53474">
    <property type="entry name" value="alpha/beta-Hydrolases"/>
    <property type="match status" value="1"/>
</dbReference>
<reference evidence="2 3" key="1">
    <citation type="journal article" date="2020" name="Front. Microbiol.">
        <title>Design of Bacterial Strain-Specific qPCR Assays Using NGS Data and Publicly Available Resources and Its Application to Track Biocontrol Strains.</title>
        <authorList>
            <person name="Hernandez I."/>
            <person name="Sant C."/>
            <person name="Martinez R."/>
            <person name="Fernandez C."/>
        </authorList>
    </citation>
    <scope>NUCLEOTIDE SEQUENCE [LARGE SCALE GENOMIC DNA]</scope>
    <source>
        <strain evidence="2 3">B24</strain>
    </source>
</reference>
<feature type="domain" description="AB hydrolase-1" evidence="1">
    <location>
        <begin position="27"/>
        <end position="251"/>
    </location>
</feature>
<dbReference type="InterPro" id="IPR029058">
    <property type="entry name" value="AB_hydrolase_fold"/>
</dbReference>
<dbReference type="Proteomes" id="UP000515708">
    <property type="component" value="Chromosome"/>
</dbReference>
<protein>
    <submittedName>
        <fullName evidence="2">Alpha/beta fold hydrolase</fullName>
    </submittedName>
</protein>
<gene>
    <name evidence="2" type="ORF">FVO59_03465</name>
</gene>
<dbReference type="InterPro" id="IPR000073">
    <property type="entry name" value="AB_hydrolase_1"/>
</dbReference>
<dbReference type="Pfam" id="PF00561">
    <property type="entry name" value="Abhydrolase_1"/>
    <property type="match status" value="1"/>
</dbReference>